<gene>
    <name evidence="7" type="ORF">LAZ67_3005038</name>
</gene>
<feature type="non-terminal residue" evidence="7">
    <location>
        <position position="191"/>
    </location>
</feature>
<dbReference type="PANTHER" id="PTHR43908:SF3">
    <property type="entry name" value="AT29763P-RELATED"/>
    <property type="match status" value="1"/>
</dbReference>
<dbReference type="Proteomes" id="UP001235939">
    <property type="component" value="Chromosome 03"/>
</dbReference>
<feature type="transmembrane region" description="Helical" evidence="5">
    <location>
        <begin position="40"/>
        <end position="61"/>
    </location>
</feature>
<dbReference type="EMBL" id="CP092865">
    <property type="protein sequence ID" value="UYV65671.1"/>
    <property type="molecule type" value="Genomic_DNA"/>
</dbReference>
<dbReference type="PANTHER" id="PTHR43908">
    <property type="entry name" value="AT29763P-RELATED"/>
    <property type="match status" value="1"/>
</dbReference>
<sequence>MAPLQTDLCRATGRGELGRTDTAWPTPALYVCQANGLSSLIQIMPVLLLVFLPLLSSLFVAEPPFSLSRTSNMAERDRDVCVCGSKYIHERKTHNLKVPYFVKDNFLAEHQGDIRRIEMEVEEERLQNLRASCFKEENHSEFGISYLTWTPRQDCVELTLTMPLEYTSSGTWSHDGHSEFPKAGVVAYHQA</sequence>
<evidence type="ECO:0000313" key="8">
    <source>
        <dbReference type="Proteomes" id="UP001235939"/>
    </source>
</evidence>
<evidence type="ECO:0000256" key="2">
    <source>
        <dbReference type="ARBA" id="ARBA00022692"/>
    </source>
</evidence>
<evidence type="ECO:0000256" key="4">
    <source>
        <dbReference type="ARBA" id="ARBA00023136"/>
    </source>
</evidence>
<comment type="subcellular location">
    <subcellularLocation>
        <location evidence="1">Membrane</location>
        <topology evidence="1">Single-pass membrane protein</topology>
    </subcellularLocation>
</comment>
<dbReference type="InterPro" id="IPR051100">
    <property type="entry name" value="DnaJ_subfamily_B/C"/>
</dbReference>
<keyword evidence="2 5" id="KW-0812">Transmembrane</keyword>
<evidence type="ECO:0000313" key="7">
    <source>
        <dbReference type="EMBL" id="UYV65671.1"/>
    </source>
</evidence>
<organism evidence="7 8">
    <name type="scientific">Cordylochernes scorpioides</name>
    <dbReference type="NCBI Taxonomy" id="51811"/>
    <lineage>
        <taxon>Eukaryota</taxon>
        <taxon>Metazoa</taxon>
        <taxon>Ecdysozoa</taxon>
        <taxon>Arthropoda</taxon>
        <taxon>Chelicerata</taxon>
        <taxon>Arachnida</taxon>
        <taxon>Pseudoscorpiones</taxon>
        <taxon>Cheliferoidea</taxon>
        <taxon>Chernetidae</taxon>
        <taxon>Cordylochernes</taxon>
    </lineage>
</organism>
<dbReference type="InterPro" id="IPR015399">
    <property type="entry name" value="DUF1977_DnaJ-like"/>
</dbReference>
<evidence type="ECO:0000256" key="3">
    <source>
        <dbReference type="ARBA" id="ARBA00022989"/>
    </source>
</evidence>
<keyword evidence="3 5" id="KW-1133">Transmembrane helix</keyword>
<feature type="domain" description="DUF1977" evidence="6">
    <location>
        <begin position="85"/>
        <end position="143"/>
    </location>
</feature>
<proteinExistence type="predicted"/>
<name>A0ABY6KBS3_9ARAC</name>
<evidence type="ECO:0000259" key="6">
    <source>
        <dbReference type="Pfam" id="PF09320"/>
    </source>
</evidence>
<protein>
    <submittedName>
        <fullName evidence="7">DNAJB12</fullName>
    </submittedName>
</protein>
<keyword evidence="8" id="KW-1185">Reference proteome</keyword>
<evidence type="ECO:0000256" key="5">
    <source>
        <dbReference type="SAM" id="Phobius"/>
    </source>
</evidence>
<reference evidence="7 8" key="1">
    <citation type="submission" date="2022-01" db="EMBL/GenBank/DDBJ databases">
        <title>A chromosomal length assembly of Cordylochernes scorpioides.</title>
        <authorList>
            <person name="Zeh D."/>
            <person name="Zeh J."/>
        </authorList>
    </citation>
    <scope>NUCLEOTIDE SEQUENCE [LARGE SCALE GENOMIC DNA]</scope>
    <source>
        <strain evidence="7">IN4F17</strain>
        <tissue evidence="7">Whole Body</tissue>
    </source>
</reference>
<dbReference type="Pfam" id="PF09320">
    <property type="entry name" value="DUF1977"/>
    <property type="match status" value="1"/>
</dbReference>
<accession>A0ABY6KBS3</accession>
<keyword evidence="4 5" id="KW-0472">Membrane</keyword>
<evidence type="ECO:0000256" key="1">
    <source>
        <dbReference type="ARBA" id="ARBA00004167"/>
    </source>
</evidence>